<dbReference type="Proteomes" id="UP001347796">
    <property type="component" value="Unassembled WGS sequence"/>
</dbReference>
<proteinExistence type="predicted"/>
<evidence type="ECO:0000256" key="1">
    <source>
        <dbReference type="SAM" id="SignalP"/>
    </source>
</evidence>
<dbReference type="AlphaFoldDB" id="A0AAN8K986"/>
<protein>
    <submittedName>
        <fullName evidence="2">Uncharacterized protein</fullName>
    </submittedName>
</protein>
<evidence type="ECO:0000313" key="3">
    <source>
        <dbReference type="Proteomes" id="UP001347796"/>
    </source>
</evidence>
<reference evidence="2 3" key="1">
    <citation type="submission" date="2024-01" db="EMBL/GenBank/DDBJ databases">
        <title>The genome of the rayed Mediterranean limpet Patella caerulea (Linnaeus, 1758).</title>
        <authorList>
            <person name="Anh-Thu Weber A."/>
            <person name="Halstead-Nussloch G."/>
        </authorList>
    </citation>
    <scope>NUCLEOTIDE SEQUENCE [LARGE SCALE GENOMIC DNA]</scope>
    <source>
        <strain evidence="2">AATW-2023a</strain>
        <tissue evidence="2">Whole specimen</tissue>
    </source>
</reference>
<accession>A0AAN8K986</accession>
<keyword evidence="1" id="KW-0732">Signal</keyword>
<keyword evidence="3" id="KW-1185">Reference proteome</keyword>
<gene>
    <name evidence="2" type="ORF">SNE40_002787</name>
</gene>
<comment type="caution">
    <text evidence="2">The sequence shown here is derived from an EMBL/GenBank/DDBJ whole genome shotgun (WGS) entry which is preliminary data.</text>
</comment>
<name>A0AAN8K986_PATCE</name>
<evidence type="ECO:0000313" key="2">
    <source>
        <dbReference type="EMBL" id="KAK6191037.1"/>
    </source>
</evidence>
<organism evidence="2 3">
    <name type="scientific">Patella caerulea</name>
    <name type="common">Rayed Mediterranean limpet</name>
    <dbReference type="NCBI Taxonomy" id="87958"/>
    <lineage>
        <taxon>Eukaryota</taxon>
        <taxon>Metazoa</taxon>
        <taxon>Spiralia</taxon>
        <taxon>Lophotrochozoa</taxon>
        <taxon>Mollusca</taxon>
        <taxon>Gastropoda</taxon>
        <taxon>Patellogastropoda</taxon>
        <taxon>Patelloidea</taxon>
        <taxon>Patellidae</taxon>
        <taxon>Patella</taxon>
    </lineage>
</organism>
<feature type="chain" id="PRO_5043049674" evidence="1">
    <location>
        <begin position="21"/>
        <end position="194"/>
    </location>
</feature>
<feature type="signal peptide" evidence="1">
    <location>
        <begin position="1"/>
        <end position="20"/>
    </location>
</feature>
<sequence length="194" mass="21319">MRFQILGCIVFFIFIQSNQSLDPVCSSTVQGCVMSFQVGVQKVGGNASETCKQVDIFIACLDRVLQPCDLVTRSSLLSAMDNLINNYERAPYSCTLESKDNLTLSNCTLEIGNCAAYDLEAKSTVDNPRQGCSYHEIYIICMAKNTTTCNGTDRADISEALSNSTTIMTDCPFNCYGMKQCESTTSKSGELFNF</sequence>
<dbReference type="EMBL" id="JAZGQO010000002">
    <property type="protein sequence ID" value="KAK6191037.1"/>
    <property type="molecule type" value="Genomic_DNA"/>
</dbReference>